<accession>A0A6A2XUP0</accession>
<proteinExistence type="predicted"/>
<dbReference type="GO" id="GO:0005840">
    <property type="term" value="C:ribosome"/>
    <property type="evidence" value="ECO:0007669"/>
    <property type="project" value="UniProtKB-KW"/>
</dbReference>
<dbReference type="InterPro" id="IPR021916">
    <property type="entry name" value="DUF3527"/>
</dbReference>
<name>A0A6A2XUP0_HIBSY</name>
<gene>
    <name evidence="1" type="ORF">F3Y22_tig00112127pilonHSYRG00102</name>
</gene>
<dbReference type="Proteomes" id="UP000436088">
    <property type="component" value="Unassembled WGS sequence"/>
</dbReference>
<dbReference type="PANTHER" id="PTHR31390:SF2">
    <property type="entry name" value="EXPRESSED PROTEIN"/>
    <property type="match status" value="1"/>
</dbReference>
<dbReference type="Pfam" id="PF12043">
    <property type="entry name" value="DUF3527"/>
    <property type="match status" value="1"/>
</dbReference>
<sequence length="626" mass="68245">MDNTLVSDPKDDRGNGDSLCILEDKKDTSVDYGMNCSGLKPKRLVCLVNPQHALILNVGRIQAGKSLINGSLIWAIFGIGNTIPRHVVTLHEKYLRCCLELIHINAEKVAQCSISANFSSVDIGIVSDGLNSAKIGAESTCDFGSFGFECLPDIGTGSLVTGSAEPWIVGSIMSCRSMKNILGSPLFQKLGAFHVNPSLNDAKGLISYDFMSSPGGFSNKTSYDLRSETPISDNHKYGSETVCKRLVSMSSTDSTCSDQSFSSPCTTISEGVLQCMWNGGTPYFVFSLDNQREVYLANLSKEGAARNKGLDNVYLFHSSKSSHKEHRISDNESHLVGKMTMSTSFSICSQDSKIMETEFVLFSGMQTSRDNHWTNKGLSKKVVEAFKGSHSLKQITVSRFHRSSSMMEDSSLGPCRDAVGKSDAIDQTKLFNEQLPTNLELTAVVVRDHLPEDSQAEAGGWGLKFLRKPVDMPNTKSSETLARSVFSCSTSDCSRSMNVLIPAGIHGGPRTRNGGPSSLIERWRYGGHCDCGGWDLGCPLTVLESRSSKGGSPPTDMPNTCKLFDFSIQGPEHGSPTLTISKVHDSLYFIHFQSTLSALQSFSVAVAYIHTQRPTLRPKSVQQRVR</sequence>
<comment type="caution">
    <text evidence="1">The sequence shown here is derived from an EMBL/GenBank/DDBJ whole genome shotgun (WGS) entry which is preliminary data.</text>
</comment>
<keyword evidence="2" id="KW-1185">Reference proteome</keyword>
<reference evidence="1" key="1">
    <citation type="submission" date="2019-09" db="EMBL/GenBank/DDBJ databases">
        <title>Draft genome information of white flower Hibiscus syriacus.</title>
        <authorList>
            <person name="Kim Y.-M."/>
        </authorList>
    </citation>
    <scope>NUCLEOTIDE SEQUENCE [LARGE SCALE GENOMIC DNA]</scope>
    <source>
        <strain evidence="1">YM2019G1</strain>
    </source>
</reference>
<evidence type="ECO:0000313" key="2">
    <source>
        <dbReference type="Proteomes" id="UP000436088"/>
    </source>
</evidence>
<dbReference type="PANTHER" id="PTHR31390">
    <property type="entry name" value="EXPRESSED PROTEIN"/>
    <property type="match status" value="1"/>
</dbReference>
<dbReference type="EMBL" id="VEPZ02001508">
    <property type="protein sequence ID" value="KAE8670545.1"/>
    <property type="molecule type" value="Genomic_DNA"/>
</dbReference>
<protein>
    <submittedName>
        <fullName evidence="1">60S ribosomal protein L23-like</fullName>
    </submittedName>
</protein>
<organism evidence="1 2">
    <name type="scientific">Hibiscus syriacus</name>
    <name type="common">Rose of Sharon</name>
    <dbReference type="NCBI Taxonomy" id="106335"/>
    <lineage>
        <taxon>Eukaryota</taxon>
        <taxon>Viridiplantae</taxon>
        <taxon>Streptophyta</taxon>
        <taxon>Embryophyta</taxon>
        <taxon>Tracheophyta</taxon>
        <taxon>Spermatophyta</taxon>
        <taxon>Magnoliopsida</taxon>
        <taxon>eudicotyledons</taxon>
        <taxon>Gunneridae</taxon>
        <taxon>Pentapetalae</taxon>
        <taxon>rosids</taxon>
        <taxon>malvids</taxon>
        <taxon>Malvales</taxon>
        <taxon>Malvaceae</taxon>
        <taxon>Malvoideae</taxon>
        <taxon>Hibiscus</taxon>
    </lineage>
</organism>
<dbReference type="AlphaFoldDB" id="A0A6A2XUP0"/>
<evidence type="ECO:0000313" key="1">
    <source>
        <dbReference type="EMBL" id="KAE8670545.1"/>
    </source>
</evidence>